<protein>
    <recommendedName>
        <fullName evidence="8">RTA1 domain protein</fullName>
    </recommendedName>
</protein>
<gene>
    <name evidence="6" type="ORF">ZT1A5_G8056</name>
</gene>
<organism evidence="6 7">
    <name type="scientific">Zymoseptoria tritici ST99CH_1A5</name>
    <dbReference type="NCBI Taxonomy" id="1276529"/>
    <lineage>
        <taxon>Eukaryota</taxon>
        <taxon>Fungi</taxon>
        <taxon>Dikarya</taxon>
        <taxon>Ascomycota</taxon>
        <taxon>Pezizomycotina</taxon>
        <taxon>Dothideomycetes</taxon>
        <taxon>Dothideomycetidae</taxon>
        <taxon>Mycosphaerellales</taxon>
        <taxon>Mycosphaerellaceae</taxon>
        <taxon>Zymoseptoria</taxon>
    </lineage>
</organism>
<keyword evidence="3 5" id="KW-1133">Transmembrane helix</keyword>
<feature type="transmembrane region" description="Helical" evidence="5">
    <location>
        <begin position="125"/>
        <end position="144"/>
    </location>
</feature>
<dbReference type="GO" id="GO:0016020">
    <property type="term" value="C:membrane"/>
    <property type="evidence" value="ECO:0007669"/>
    <property type="project" value="UniProtKB-SubCell"/>
</dbReference>
<dbReference type="EMBL" id="LT882682">
    <property type="protein sequence ID" value="SMY26613.1"/>
    <property type="molecule type" value="Genomic_DNA"/>
</dbReference>
<evidence type="ECO:0000256" key="3">
    <source>
        <dbReference type="ARBA" id="ARBA00022989"/>
    </source>
</evidence>
<dbReference type="Proteomes" id="UP000215453">
    <property type="component" value="Chromosome 7"/>
</dbReference>
<evidence type="ECO:0000256" key="1">
    <source>
        <dbReference type="ARBA" id="ARBA00004141"/>
    </source>
</evidence>
<proteinExistence type="predicted"/>
<evidence type="ECO:0008006" key="8">
    <source>
        <dbReference type="Google" id="ProtNLM"/>
    </source>
</evidence>
<feature type="transmembrane region" description="Helical" evidence="5">
    <location>
        <begin position="44"/>
        <end position="64"/>
    </location>
</feature>
<evidence type="ECO:0000313" key="6">
    <source>
        <dbReference type="EMBL" id="SMY26613.1"/>
    </source>
</evidence>
<evidence type="ECO:0000256" key="5">
    <source>
        <dbReference type="SAM" id="Phobius"/>
    </source>
</evidence>
<keyword evidence="2 5" id="KW-0812">Transmembrane</keyword>
<name>A0A1Y6LQD5_ZYMTR</name>
<dbReference type="PANTHER" id="PTHR31465:SF34">
    <property type="entry name" value="DOMAIN PROTEIN, PUTATIVE (AFU_ORTHOLOGUE AFUA_3G00480)-RELATED"/>
    <property type="match status" value="1"/>
</dbReference>
<feature type="transmembrane region" description="Helical" evidence="5">
    <location>
        <begin position="84"/>
        <end position="104"/>
    </location>
</feature>
<dbReference type="Pfam" id="PF04479">
    <property type="entry name" value="RTA1"/>
    <property type="match status" value="1"/>
</dbReference>
<evidence type="ECO:0000256" key="2">
    <source>
        <dbReference type="ARBA" id="ARBA00022692"/>
    </source>
</evidence>
<evidence type="ECO:0000313" key="7">
    <source>
        <dbReference type="Proteomes" id="UP000215453"/>
    </source>
</evidence>
<comment type="subcellular location">
    <subcellularLocation>
        <location evidence="1">Membrane</location>
        <topology evidence="1">Multi-pass membrane protein</topology>
    </subcellularLocation>
</comment>
<reference evidence="6 7" key="1">
    <citation type="submission" date="2016-10" db="EMBL/GenBank/DDBJ databases">
        <authorList>
            <person name="Varghese N."/>
        </authorList>
    </citation>
    <scope>NUCLEOTIDE SEQUENCE [LARGE SCALE GENOMIC DNA]</scope>
</reference>
<feature type="transmembrane region" description="Helical" evidence="5">
    <location>
        <begin position="20"/>
        <end position="37"/>
    </location>
</feature>
<sequence length="335" mass="37680">MANGIPVKGSIYIYAPNKGAPVFFAIAFAVSFAFHVYQCHRYKAWKMIGLQPLCALLFTLGYAMREWNAFNYIYVDKTTSSNVLLVYILSQVFVYIAPPLLELANYHVLGRILHYVPWLSPLRPSLITSLFGGIMLVVEILNSVGVSLSANPSATKATQNLGAILTKVAIALQLAILLAFLALAASFHLRCHRHAVPNKRIKTPLLTLYCSTALILIRCIYRLVEHLGQTRVDFRDQEALRALSPLLRYEFWFYIFEATLMLLNSVLWNVFHPGRFLPAEQNVSVGRDGEETVDEVEVGDDRGVLKKTMHVLTFGVLFGRKSGARQELETETRSK</sequence>
<evidence type="ECO:0000256" key="4">
    <source>
        <dbReference type="ARBA" id="ARBA00023136"/>
    </source>
</evidence>
<feature type="transmembrane region" description="Helical" evidence="5">
    <location>
        <begin position="164"/>
        <end position="185"/>
    </location>
</feature>
<feature type="transmembrane region" description="Helical" evidence="5">
    <location>
        <begin position="251"/>
        <end position="271"/>
    </location>
</feature>
<dbReference type="InterPro" id="IPR007568">
    <property type="entry name" value="RTA1"/>
</dbReference>
<dbReference type="AlphaFoldDB" id="A0A1Y6LQD5"/>
<dbReference type="PANTHER" id="PTHR31465">
    <property type="entry name" value="PROTEIN RTA1-RELATED"/>
    <property type="match status" value="1"/>
</dbReference>
<accession>A0A1Y6LQD5</accession>
<feature type="transmembrane region" description="Helical" evidence="5">
    <location>
        <begin position="206"/>
        <end position="224"/>
    </location>
</feature>
<keyword evidence="4 5" id="KW-0472">Membrane</keyword>